<gene>
    <name evidence="2" type="primary">ORF219361</name>
</gene>
<feature type="region of interest" description="Disordered" evidence="1">
    <location>
        <begin position="42"/>
        <end position="81"/>
    </location>
</feature>
<dbReference type="EMBL" id="HACG01051823">
    <property type="protein sequence ID" value="CEK98694.1"/>
    <property type="molecule type" value="Transcribed_RNA"/>
</dbReference>
<accession>A0A0B7BZP9</accession>
<feature type="non-terminal residue" evidence="2">
    <location>
        <position position="1"/>
    </location>
</feature>
<reference evidence="2" key="1">
    <citation type="submission" date="2014-12" db="EMBL/GenBank/DDBJ databases">
        <title>Insight into the proteome of Arion vulgaris.</title>
        <authorList>
            <person name="Aradska J."/>
            <person name="Bulat T."/>
            <person name="Smidak R."/>
            <person name="Sarate P."/>
            <person name="Gangsoo J."/>
            <person name="Sialana F."/>
            <person name="Bilban M."/>
            <person name="Lubec G."/>
        </authorList>
    </citation>
    <scope>NUCLEOTIDE SEQUENCE</scope>
    <source>
        <tissue evidence="2">Skin</tissue>
    </source>
</reference>
<dbReference type="AlphaFoldDB" id="A0A0B7BZP9"/>
<name>A0A0B7BZP9_9EUPU</name>
<organism evidence="2">
    <name type="scientific">Arion vulgaris</name>
    <dbReference type="NCBI Taxonomy" id="1028688"/>
    <lineage>
        <taxon>Eukaryota</taxon>
        <taxon>Metazoa</taxon>
        <taxon>Spiralia</taxon>
        <taxon>Lophotrochozoa</taxon>
        <taxon>Mollusca</taxon>
        <taxon>Gastropoda</taxon>
        <taxon>Heterobranchia</taxon>
        <taxon>Euthyneura</taxon>
        <taxon>Panpulmonata</taxon>
        <taxon>Eupulmonata</taxon>
        <taxon>Stylommatophora</taxon>
        <taxon>Helicina</taxon>
        <taxon>Arionoidea</taxon>
        <taxon>Arionidae</taxon>
        <taxon>Arion</taxon>
    </lineage>
</organism>
<feature type="compositionally biased region" description="Low complexity" evidence="1">
    <location>
        <begin position="64"/>
        <end position="81"/>
    </location>
</feature>
<proteinExistence type="predicted"/>
<sequence length="81" mass="8765">NINRSQSSPCGFHGRKPYSDLPTPREKLSFSDYAEIDHITPELYHGGDLGQPGKIDTYQCNQTSRSGSSSSHIGSASQIGP</sequence>
<feature type="non-terminal residue" evidence="2">
    <location>
        <position position="81"/>
    </location>
</feature>
<evidence type="ECO:0000256" key="1">
    <source>
        <dbReference type="SAM" id="MobiDB-lite"/>
    </source>
</evidence>
<feature type="region of interest" description="Disordered" evidence="1">
    <location>
        <begin position="1"/>
        <end position="25"/>
    </location>
</feature>
<protein>
    <submittedName>
        <fullName evidence="2">Uncharacterized protein</fullName>
    </submittedName>
</protein>
<evidence type="ECO:0000313" key="2">
    <source>
        <dbReference type="EMBL" id="CEK98694.1"/>
    </source>
</evidence>